<evidence type="ECO:0000256" key="1">
    <source>
        <dbReference type="ARBA" id="ARBA00009091"/>
    </source>
</evidence>
<dbReference type="Pfam" id="PF03938">
    <property type="entry name" value="OmpH"/>
    <property type="match status" value="1"/>
</dbReference>
<dbReference type="GO" id="GO:0051082">
    <property type="term" value="F:unfolded protein binding"/>
    <property type="evidence" value="ECO:0007669"/>
    <property type="project" value="InterPro"/>
</dbReference>
<evidence type="ECO:0000313" key="7">
    <source>
        <dbReference type="Proteomes" id="UP000007073"/>
    </source>
</evidence>
<dbReference type="KEGG" id="gme:Gmet_1649"/>
<reference evidence="6 7" key="2">
    <citation type="journal article" date="2009" name="BMC Microbiol.">
        <title>The genome sequence of Geobacter metallireducens: features of metabolism, physiology and regulation common and dissimilar to Geobacter sulfurreducens.</title>
        <authorList>
            <person name="Aklujkar M."/>
            <person name="Krushkal J."/>
            <person name="DiBartolo G."/>
            <person name="Lapidus A."/>
            <person name="Land M.L."/>
            <person name="Lovley D.R."/>
        </authorList>
    </citation>
    <scope>NUCLEOTIDE SEQUENCE [LARGE SCALE GENOMIC DNA]</scope>
    <source>
        <strain evidence="7">ATCC 53774 / DSM 7210 / GS-15</strain>
    </source>
</reference>
<evidence type="ECO:0000313" key="6">
    <source>
        <dbReference type="EMBL" id="ABB31880.1"/>
    </source>
</evidence>
<evidence type="ECO:0000256" key="5">
    <source>
        <dbReference type="SAM" id="SignalP"/>
    </source>
</evidence>
<dbReference type="EMBL" id="CP000148">
    <property type="protein sequence ID" value="ABB31880.1"/>
    <property type="molecule type" value="Genomic_DNA"/>
</dbReference>
<dbReference type="PANTHER" id="PTHR35089">
    <property type="entry name" value="CHAPERONE PROTEIN SKP"/>
    <property type="match status" value="1"/>
</dbReference>
<keyword evidence="2 5" id="KW-0732">Signal</keyword>
<protein>
    <submittedName>
        <fullName evidence="6">Outer membrane channel, putative</fullName>
    </submittedName>
</protein>
<feature type="coiled-coil region" evidence="3">
    <location>
        <begin position="95"/>
        <end position="162"/>
    </location>
</feature>
<dbReference type="AlphaFoldDB" id="Q39V44"/>
<keyword evidence="7" id="KW-1185">Reference proteome</keyword>
<dbReference type="SMART" id="SM00935">
    <property type="entry name" value="OmpH"/>
    <property type="match status" value="1"/>
</dbReference>
<proteinExistence type="inferred from homology"/>
<evidence type="ECO:0000256" key="3">
    <source>
        <dbReference type="SAM" id="Coils"/>
    </source>
</evidence>
<dbReference type="eggNOG" id="COG2825">
    <property type="taxonomic scope" value="Bacteria"/>
</dbReference>
<feature type="chain" id="PRO_5004223164" evidence="5">
    <location>
        <begin position="21"/>
        <end position="207"/>
    </location>
</feature>
<dbReference type="SUPFAM" id="SSF111384">
    <property type="entry name" value="OmpH-like"/>
    <property type="match status" value="1"/>
</dbReference>
<evidence type="ECO:0000256" key="4">
    <source>
        <dbReference type="SAM" id="MobiDB-lite"/>
    </source>
</evidence>
<organism evidence="6 7">
    <name type="scientific">Geobacter metallireducens (strain ATCC 53774 / DSM 7210 / GS-15)</name>
    <dbReference type="NCBI Taxonomy" id="269799"/>
    <lineage>
        <taxon>Bacteria</taxon>
        <taxon>Pseudomonadati</taxon>
        <taxon>Thermodesulfobacteriota</taxon>
        <taxon>Desulfuromonadia</taxon>
        <taxon>Geobacterales</taxon>
        <taxon>Geobacteraceae</taxon>
        <taxon>Geobacter</taxon>
    </lineage>
</organism>
<dbReference type="InterPro" id="IPR005632">
    <property type="entry name" value="Chaperone_Skp"/>
</dbReference>
<reference evidence="6 7" key="1">
    <citation type="submission" date="2005-10" db="EMBL/GenBank/DDBJ databases">
        <title>Complete sequence of Geobacter metallireducens GS-15.</title>
        <authorList>
            <consortium name="US DOE Joint Genome Institute"/>
            <person name="Copeland A."/>
            <person name="Lucas S."/>
            <person name="Lapidus A."/>
            <person name="Barry K."/>
            <person name="Detter J.C."/>
            <person name="Glavina T."/>
            <person name="Hammon N."/>
            <person name="Israni S."/>
            <person name="Pitluck S."/>
            <person name="Di Bartolo G."/>
            <person name="Chain P."/>
            <person name="Schmutz J."/>
            <person name="Larimer F."/>
            <person name="Land M."/>
            <person name="Kyrpides N."/>
            <person name="Ivanova N."/>
            <person name="Richardson P."/>
        </authorList>
    </citation>
    <scope>NUCLEOTIDE SEQUENCE [LARGE SCALE GENOMIC DNA]</scope>
    <source>
        <strain evidence="7">ATCC 53774 / DSM 7210 / GS-15</strain>
    </source>
</reference>
<dbReference type="PANTHER" id="PTHR35089:SF1">
    <property type="entry name" value="CHAPERONE PROTEIN SKP"/>
    <property type="match status" value="1"/>
</dbReference>
<dbReference type="STRING" id="269799.Gmet_1649"/>
<dbReference type="HOGENOM" id="CLU_107528_0_0_7"/>
<name>Q39V44_GEOMG</name>
<comment type="similarity">
    <text evidence="1">Belongs to the Skp family.</text>
</comment>
<evidence type="ECO:0000256" key="2">
    <source>
        <dbReference type="ARBA" id="ARBA00022729"/>
    </source>
</evidence>
<dbReference type="GO" id="GO:0050821">
    <property type="term" value="P:protein stabilization"/>
    <property type="evidence" value="ECO:0007669"/>
    <property type="project" value="TreeGrafter"/>
</dbReference>
<dbReference type="InterPro" id="IPR024930">
    <property type="entry name" value="Skp_dom_sf"/>
</dbReference>
<keyword evidence="3" id="KW-0175">Coiled coil</keyword>
<gene>
    <name evidence="6" type="ordered locus">Gmet_1649</name>
</gene>
<dbReference type="Gene3D" id="3.30.910.20">
    <property type="entry name" value="Skp domain"/>
    <property type="match status" value="1"/>
</dbReference>
<dbReference type="RefSeq" id="WP_004511414.1">
    <property type="nucleotide sequence ID" value="NC_007517.1"/>
</dbReference>
<dbReference type="GO" id="GO:0005829">
    <property type="term" value="C:cytosol"/>
    <property type="evidence" value="ECO:0007669"/>
    <property type="project" value="TreeGrafter"/>
</dbReference>
<accession>Q39V44</accession>
<sequence length="207" mass="22854">MKPIASIALLLCLVSFSAMAEESPKVLPQPAAEPPKILQPAPELLKTAEPPKLAEPSQAQQPMKIGYVDLSKIATDSAPGKAASAKMKEKTEKYRSQITARQKKLENMKKDIEAKLPSLTSQQRQAKVKELEKKVGEYQKYVQDAEKAMRKTEGELTESMSKAIQKAADDYGKANGFAVIVPKRDLLYLGDKVDVKDVTEDILKSIR</sequence>
<feature type="signal peptide" evidence="5">
    <location>
        <begin position="1"/>
        <end position="20"/>
    </location>
</feature>
<dbReference type="Proteomes" id="UP000007073">
    <property type="component" value="Chromosome"/>
</dbReference>
<feature type="region of interest" description="Disordered" evidence="4">
    <location>
        <begin position="23"/>
        <end position="61"/>
    </location>
</feature>